<keyword evidence="2" id="KW-1185">Reference proteome</keyword>
<comment type="caution">
    <text evidence="1">The sequence shown here is derived from an EMBL/GenBank/DDBJ whole genome shotgun (WGS) entry which is preliminary data.</text>
</comment>
<dbReference type="RefSeq" id="WP_140868359.1">
    <property type="nucleotide sequence ID" value="NZ_RCZK01000002.1"/>
</dbReference>
<accession>A0A502CPI6</accession>
<evidence type="ECO:0000313" key="2">
    <source>
        <dbReference type="Proteomes" id="UP000318413"/>
    </source>
</evidence>
<reference evidence="1 2" key="1">
    <citation type="journal article" date="2019" name="Environ. Microbiol.">
        <title>Species interactions and distinct microbial communities in high Arctic permafrost affected cryosols are associated with the CH4 and CO2 gas fluxes.</title>
        <authorList>
            <person name="Altshuler I."/>
            <person name="Hamel J."/>
            <person name="Turney S."/>
            <person name="Magnuson E."/>
            <person name="Levesque R."/>
            <person name="Greer C."/>
            <person name="Whyte L.G."/>
        </authorList>
    </citation>
    <scope>NUCLEOTIDE SEQUENCE [LARGE SCALE GENOMIC DNA]</scope>
    <source>
        <strain evidence="1 2">S5.1</strain>
    </source>
</reference>
<organism evidence="1 2">
    <name type="scientific">Sphingomonas oligophenolica</name>
    <dbReference type="NCBI Taxonomy" id="301154"/>
    <lineage>
        <taxon>Bacteria</taxon>
        <taxon>Pseudomonadati</taxon>
        <taxon>Pseudomonadota</taxon>
        <taxon>Alphaproteobacteria</taxon>
        <taxon>Sphingomonadales</taxon>
        <taxon>Sphingomonadaceae</taxon>
        <taxon>Sphingomonas</taxon>
    </lineage>
</organism>
<dbReference type="EMBL" id="RCZK01000002">
    <property type="protein sequence ID" value="TPG14574.1"/>
    <property type="molecule type" value="Genomic_DNA"/>
</dbReference>
<protein>
    <submittedName>
        <fullName evidence="1">Uncharacterized protein</fullName>
    </submittedName>
</protein>
<dbReference type="Proteomes" id="UP000318413">
    <property type="component" value="Unassembled WGS sequence"/>
</dbReference>
<proteinExistence type="predicted"/>
<evidence type="ECO:0000313" key="1">
    <source>
        <dbReference type="EMBL" id="TPG14574.1"/>
    </source>
</evidence>
<dbReference type="OrthoDB" id="7189869at2"/>
<gene>
    <name evidence="1" type="ORF">EAH84_04635</name>
</gene>
<dbReference type="AlphaFoldDB" id="A0A502CPI6"/>
<name>A0A502CPI6_9SPHN</name>
<sequence length="136" mass="14379">MTPTLPEILRGNFMSLAQPQTPDMAGDFMTSRIGVIALLNLLAAQDAERGTAAIVAENAAIESMLQASTTYAVVCPDPANAITPAAIDARNAALRRALIVLHTAVESLGDNDTDRRILALYALMAAGRRLELPPLP</sequence>